<organism evidence="1 2">
    <name type="scientific">Delitschia confertaspora ATCC 74209</name>
    <dbReference type="NCBI Taxonomy" id="1513339"/>
    <lineage>
        <taxon>Eukaryota</taxon>
        <taxon>Fungi</taxon>
        <taxon>Dikarya</taxon>
        <taxon>Ascomycota</taxon>
        <taxon>Pezizomycotina</taxon>
        <taxon>Dothideomycetes</taxon>
        <taxon>Pleosporomycetidae</taxon>
        <taxon>Pleosporales</taxon>
        <taxon>Delitschiaceae</taxon>
        <taxon>Delitschia</taxon>
    </lineage>
</organism>
<name>A0A9P4JHY3_9PLEO</name>
<dbReference type="AlphaFoldDB" id="A0A9P4JHY3"/>
<dbReference type="OrthoDB" id="3932250at2759"/>
<proteinExistence type="predicted"/>
<reference evidence="1" key="1">
    <citation type="journal article" date="2020" name="Stud. Mycol.">
        <title>101 Dothideomycetes genomes: a test case for predicting lifestyles and emergence of pathogens.</title>
        <authorList>
            <person name="Haridas S."/>
            <person name="Albert R."/>
            <person name="Binder M."/>
            <person name="Bloem J."/>
            <person name="Labutti K."/>
            <person name="Salamov A."/>
            <person name="Andreopoulos B."/>
            <person name="Baker S."/>
            <person name="Barry K."/>
            <person name="Bills G."/>
            <person name="Bluhm B."/>
            <person name="Cannon C."/>
            <person name="Castanera R."/>
            <person name="Culley D."/>
            <person name="Daum C."/>
            <person name="Ezra D."/>
            <person name="Gonzalez J."/>
            <person name="Henrissat B."/>
            <person name="Kuo A."/>
            <person name="Liang C."/>
            <person name="Lipzen A."/>
            <person name="Lutzoni F."/>
            <person name="Magnuson J."/>
            <person name="Mondo S."/>
            <person name="Nolan M."/>
            <person name="Ohm R."/>
            <person name="Pangilinan J."/>
            <person name="Park H.-J."/>
            <person name="Ramirez L."/>
            <person name="Alfaro M."/>
            <person name="Sun H."/>
            <person name="Tritt A."/>
            <person name="Yoshinaga Y."/>
            <person name="Zwiers L.-H."/>
            <person name="Turgeon B."/>
            <person name="Goodwin S."/>
            <person name="Spatafora J."/>
            <person name="Crous P."/>
            <person name="Grigoriev I."/>
        </authorList>
    </citation>
    <scope>NUCLEOTIDE SEQUENCE</scope>
    <source>
        <strain evidence="1">ATCC 74209</strain>
    </source>
</reference>
<dbReference type="EMBL" id="ML994058">
    <property type="protein sequence ID" value="KAF2199741.1"/>
    <property type="molecule type" value="Genomic_DNA"/>
</dbReference>
<protein>
    <submittedName>
        <fullName evidence="1">Uncharacterized protein</fullName>
    </submittedName>
</protein>
<evidence type="ECO:0000313" key="1">
    <source>
        <dbReference type="EMBL" id="KAF2199741.1"/>
    </source>
</evidence>
<comment type="caution">
    <text evidence="1">The sequence shown here is derived from an EMBL/GenBank/DDBJ whole genome shotgun (WGS) entry which is preliminary data.</text>
</comment>
<dbReference type="Proteomes" id="UP000799536">
    <property type="component" value="Unassembled WGS sequence"/>
</dbReference>
<keyword evidence="2" id="KW-1185">Reference proteome</keyword>
<sequence>MSALRLFSTRLPITAGKRFNSTTSSSRTAAAAGAKVMEMAAAAQKPSAFEAAVPVMWVLTGAMGLMAWNRTEKREGDYVEKLLII</sequence>
<evidence type="ECO:0000313" key="2">
    <source>
        <dbReference type="Proteomes" id="UP000799536"/>
    </source>
</evidence>
<accession>A0A9P4JHY3</accession>
<gene>
    <name evidence="1" type="ORF">GQ43DRAFT_473345</name>
</gene>